<comment type="caution">
    <text evidence="1">The sequence shown here is derived from an EMBL/GenBank/DDBJ whole genome shotgun (WGS) entry which is preliminary data.</text>
</comment>
<dbReference type="Proteomes" id="UP001157502">
    <property type="component" value="Chromosome 21"/>
</dbReference>
<organism evidence="1 2">
    <name type="scientific">Dallia pectoralis</name>
    <name type="common">Alaska blackfish</name>
    <dbReference type="NCBI Taxonomy" id="75939"/>
    <lineage>
        <taxon>Eukaryota</taxon>
        <taxon>Metazoa</taxon>
        <taxon>Chordata</taxon>
        <taxon>Craniata</taxon>
        <taxon>Vertebrata</taxon>
        <taxon>Euteleostomi</taxon>
        <taxon>Actinopterygii</taxon>
        <taxon>Neopterygii</taxon>
        <taxon>Teleostei</taxon>
        <taxon>Protacanthopterygii</taxon>
        <taxon>Esociformes</taxon>
        <taxon>Umbridae</taxon>
        <taxon>Dallia</taxon>
    </lineage>
</organism>
<reference evidence="1" key="1">
    <citation type="submission" date="2021-05" db="EMBL/GenBank/DDBJ databases">
        <authorList>
            <person name="Pan Q."/>
            <person name="Jouanno E."/>
            <person name="Zahm M."/>
            <person name="Klopp C."/>
            <person name="Cabau C."/>
            <person name="Louis A."/>
            <person name="Berthelot C."/>
            <person name="Parey E."/>
            <person name="Roest Crollius H."/>
            <person name="Montfort J."/>
            <person name="Robinson-Rechavi M."/>
            <person name="Bouchez O."/>
            <person name="Lampietro C."/>
            <person name="Lopez Roques C."/>
            <person name="Donnadieu C."/>
            <person name="Postlethwait J."/>
            <person name="Bobe J."/>
            <person name="Dillon D."/>
            <person name="Chandos A."/>
            <person name="von Hippel F."/>
            <person name="Guiguen Y."/>
        </authorList>
    </citation>
    <scope>NUCLEOTIDE SEQUENCE</scope>
    <source>
        <strain evidence="1">YG-Jan2019</strain>
    </source>
</reference>
<evidence type="ECO:0000313" key="2">
    <source>
        <dbReference type="Proteomes" id="UP001157502"/>
    </source>
</evidence>
<keyword evidence="2" id="KW-1185">Reference proteome</keyword>
<name>A0ACC2FVS3_DALPE</name>
<dbReference type="EMBL" id="CM055748">
    <property type="protein sequence ID" value="KAJ7995340.1"/>
    <property type="molecule type" value="Genomic_DNA"/>
</dbReference>
<sequence>MHGLYMELYEAEDSEPEDESEDEEYLEGEFRWDPFTLQLIPVSTSTFQSSTSPPMAAAPQHKMAAAPQHKMAAAPQLKMAAAPQLKMAAAPQLKMAAAPQLKMAAAPQLKMAAAPQLKMAAVPPLKMAAVPPLKMAAVPPLKMAAAPQLKMAAAPQLKMAAAPQLKMAAAPQLKMAAAPQLKMAAAPQARPVTAGGNGLLLYMRFPINQCQCDLMLWHRACLRMLMDPHYCPTSPPPCPRFYLSSLAPSRSLLRQSRRDVCPAVSGGPEVGRREKVELRGPRGEDAGTG</sequence>
<gene>
    <name evidence="1" type="ORF">DPEC_G00243550</name>
</gene>
<proteinExistence type="predicted"/>
<protein>
    <submittedName>
        <fullName evidence="1">Uncharacterized protein</fullName>
    </submittedName>
</protein>
<evidence type="ECO:0000313" key="1">
    <source>
        <dbReference type="EMBL" id="KAJ7995340.1"/>
    </source>
</evidence>
<accession>A0ACC2FVS3</accession>